<gene>
    <name evidence="3" type="ORF">ACFSF0_05890</name>
</gene>
<dbReference type="RefSeq" id="WP_147911890.1">
    <property type="nucleotide sequence ID" value="NZ_JBHUEJ010000015.1"/>
</dbReference>
<evidence type="ECO:0000256" key="1">
    <source>
        <dbReference type="SAM" id="MobiDB-lite"/>
    </source>
</evidence>
<comment type="caution">
    <text evidence="3">The sequence shown here is derived from an EMBL/GenBank/DDBJ whole genome shotgun (WGS) entry which is preliminary data.</text>
</comment>
<evidence type="ECO:0000313" key="4">
    <source>
        <dbReference type="Proteomes" id="UP001597304"/>
    </source>
</evidence>
<protein>
    <submittedName>
        <fullName evidence="3">Uncharacterized protein</fullName>
    </submittedName>
</protein>
<feature type="region of interest" description="Disordered" evidence="1">
    <location>
        <begin position="33"/>
        <end position="83"/>
    </location>
</feature>
<accession>A0ABW4KTK6</accession>
<feature type="chain" id="PRO_5046991100" evidence="2">
    <location>
        <begin position="30"/>
        <end position="177"/>
    </location>
</feature>
<keyword evidence="2" id="KW-0732">Signal</keyword>
<proteinExistence type="predicted"/>
<sequence>MSLKNQLLRALAALAVAHAALWATSAAQAQNNSREAAEAVRKHRAEQGASARQAKPAPEPARKSWRGDAYRSGANPNADPRASLKSCMDHSGMNMAARDRCMRQHCEGRWGQGDCPNQGGDLLDRSGANDRTPLGRCLKEAGANPFKRDGCGWRHCNNKWDTPECAAIKPRGTPSAQ</sequence>
<organism evidence="3 4">
    <name type="scientific">Ottowia flava</name>
    <dbReference type="NCBI Taxonomy" id="2675430"/>
    <lineage>
        <taxon>Bacteria</taxon>
        <taxon>Pseudomonadati</taxon>
        <taxon>Pseudomonadota</taxon>
        <taxon>Betaproteobacteria</taxon>
        <taxon>Burkholderiales</taxon>
        <taxon>Comamonadaceae</taxon>
        <taxon>Ottowia</taxon>
    </lineage>
</organism>
<dbReference type="EMBL" id="JBHUEJ010000015">
    <property type="protein sequence ID" value="MFD1710126.1"/>
    <property type="molecule type" value="Genomic_DNA"/>
</dbReference>
<keyword evidence="4" id="KW-1185">Reference proteome</keyword>
<evidence type="ECO:0000313" key="3">
    <source>
        <dbReference type="EMBL" id="MFD1710126.1"/>
    </source>
</evidence>
<evidence type="ECO:0000256" key="2">
    <source>
        <dbReference type="SAM" id="SignalP"/>
    </source>
</evidence>
<dbReference type="Proteomes" id="UP001597304">
    <property type="component" value="Unassembled WGS sequence"/>
</dbReference>
<feature type="signal peptide" evidence="2">
    <location>
        <begin position="1"/>
        <end position="29"/>
    </location>
</feature>
<name>A0ABW4KTK6_9BURK</name>
<feature type="compositionally biased region" description="Basic and acidic residues" evidence="1">
    <location>
        <begin position="60"/>
        <end position="69"/>
    </location>
</feature>
<reference evidence="4" key="1">
    <citation type="journal article" date="2019" name="Int. J. Syst. Evol. Microbiol.">
        <title>The Global Catalogue of Microorganisms (GCM) 10K type strain sequencing project: providing services to taxonomists for standard genome sequencing and annotation.</title>
        <authorList>
            <consortium name="The Broad Institute Genomics Platform"/>
            <consortium name="The Broad Institute Genome Sequencing Center for Infectious Disease"/>
            <person name="Wu L."/>
            <person name="Ma J."/>
        </authorList>
    </citation>
    <scope>NUCLEOTIDE SEQUENCE [LARGE SCALE GENOMIC DNA]</scope>
    <source>
        <strain evidence="4">LMG 29247</strain>
    </source>
</reference>